<protein>
    <submittedName>
        <fullName evidence="2">Uncharacterized protein</fullName>
    </submittedName>
</protein>
<organism evidence="2 3">
    <name type="scientific">Deinococcus xinjiangensis</name>
    <dbReference type="NCBI Taxonomy" id="457454"/>
    <lineage>
        <taxon>Bacteria</taxon>
        <taxon>Thermotogati</taxon>
        <taxon>Deinococcota</taxon>
        <taxon>Deinococci</taxon>
        <taxon>Deinococcales</taxon>
        <taxon>Deinococcaceae</taxon>
        <taxon>Deinococcus</taxon>
    </lineage>
</organism>
<feature type="compositionally biased region" description="Polar residues" evidence="1">
    <location>
        <begin position="1"/>
        <end position="10"/>
    </location>
</feature>
<accession>A0ABP9VF04</accession>
<feature type="region of interest" description="Disordered" evidence="1">
    <location>
        <begin position="1"/>
        <end position="20"/>
    </location>
</feature>
<evidence type="ECO:0000313" key="3">
    <source>
        <dbReference type="Proteomes" id="UP001458946"/>
    </source>
</evidence>
<proteinExistence type="predicted"/>
<dbReference type="Proteomes" id="UP001458946">
    <property type="component" value="Unassembled WGS sequence"/>
</dbReference>
<reference evidence="2 3" key="1">
    <citation type="submission" date="2024-02" db="EMBL/GenBank/DDBJ databases">
        <title>Deinococcus xinjiangensis NBRC 107630.</title>
        <authorList>
            <person name="Ichikawa N."/>
            <person name="Katano-Makiyama Y."/>
            <person name="Hidaka K."/>
        </authorList>
    </citation>
    <scope>NUCLEOTIDE SEQUENCE [LARGE SCALE GENOMIC DNA]</scope>
    <source>
        <strain evidence="2 3">NBRC 107630</strain>
    </source>
</reference>
<name>A0ABP9VF04_9DEIO</name>
<gene>
    <name evidence="2" type="ORF">Dxin01_03582</name>
</gene>
<evidence type="ECO:0000256" key="1">
    <source>
        <dbReference type="SAM" id="MobiDB-lite"/>
    </source>
</evidence>
<comment type="caution">
    <text evidence="2">The sequence shown here is derived from an EMBL/GenBank/DDBJ whole genome shotgun (WGS) entry which is preliminary data.</text>
</comment>
<dbReference type="EMBL" id="BAABRN010000069">
    <property type="protein sequence ID" value="GAA5503819.1"/>
    <property type="molecule type" value="Genomic_DNA"/>
</dbReference>
<keyword evidence="3" id="KW-1185">Reference proteome</keyword>
<evidence type="ECO:0000313" key="2">
    <source>
        <dbReference type="EMBL" id="GAA5503819.1"/>
    </source>
</evidence>
<sequence length="238" mass="26034">MTSYQLQSTRAPHRGMKSKNTSHTLITKTLPKILAAPSFQVFTYTKCGHAESHHEFFGQLADVLSDMPQGLRLRAVLKAHPASQQCWLIVQGGDIGELASVLNLTPASADAFGADLDQAAQGTNVVRVREGAMVTEPGMTQGLSRWLVERGHIAYMVCDFVPQSGGLAAVELTYIFNGDRAASRQFGKQVCEVMYAETSTYSPAKAAKFLTRLKHHLWGRPRMVVTVGNAADLWPTVF</sequence>